<dbReference type="Gramene" id="PVH63153">
    <property type="protein sequence ID" value="PVH63153"/>
    <property type="gene ID" value="PAHAL_3G482000"/>
</dbReference>
<accession>A0A270R5U8</accession>
<feature type="region of interest" description="Disordered" evidence="1">
    <location>
        <begin position="25"/>
        <end position="68"/>
    </location>
</feature>
<feature type="signal peptide" evidence="2">
    <location>
        <begin position="1"/>
        <end position="20"/>
    </location>
</feature>
<feature type="chain" id="PRO_5044317691" evidence="2">
    <location>
        <begin position="21"/>
        <end position="90"/>
    </location>
</feature>
<dbReference type="Proteomes" id="UP000243499">
    <property type="component" value="Chromosome 3"/>
</dbReference>
<evidence type="ECO:0000256" key="2">
    <source>
        <dbReference type="SAM" id="SignalP"/>
    </source>
</evidence>
<feature type="compositionally biased region" description="Low complexity" evidence="1">
    <location>
        <begin position="50"/>
        <end position="63"/>
    </location>
</feature>
<proteinExistence type="predicted"/>
<organism evidence="3">
    <name type="scientific">Panicum hallii</name>
    <dbReference type="NCBI Taxonomy" id="206008"/>
    <lineage>
        <taxon>Eukaryota</taxon>
        <taxon>Viridiplantae</taxon>
        <taxon>Streptophyta</taxon>
        <taxon>Embryophyta</taxon>
        <taxon>Tracheophyta</taxon>
        <taxon>Spermatophyta</taxon>
        <taxon>Magnoliopsida</taxon>
        <taxon>Liliopsida</taxon>
        <taxon>Poales</taxon>
        <taxon>Poaceae</taxon>
        <taxon>PACMAD clade</taxon>
        <taxon>Panicoideae</taxon>
        <taxon>Panicodae</taxon>
        <taxon>Paniceae</taxon>
        <taxon>Panicinae</taxon>
        <taxon>Panicum</taxon>
        <taxon>Panicum sect. Panicum</taxon>
    </lineage>
</organism>
<reference evidence="3" key="1">
    <citation type="submission" date="2018-04" db="EMBL/GenBank/DDBJ databases">
        <title>WGS assembly of Panicum hallii.</title>
        <authorList>
            <person name="Lovell J."/>
            <person name="Jenkins J."/>
            <person name="Lowry D."/>
            <person name="Mamidi S."/>
            <person name="Sreedasyam A."/>
            <person name="Weng X."/>
            <person name="Barry K."/>
            <person name="Bonette J."/>
            <person name="Campitelli B."/>
            <person name="Daum C."/>
            <person name="Gordon S."/>
            <person name="Gould B."/>
            <person name="Lipzen A."/>
            <person name="Macqueen A."/>
            <person name="Palacio-Mejia J."/>
            <person name="Plott C."/>
            <person name="Shakirov E."/>
            <person name="Shu S."/>
            <person name="Yoshinaga Y."/>
            <person name="Zane M."/>
            <person name="Rokhsar D."/>
            <person name="Grimwood J."/>
            <person name="Schmutz J."/>
            <person name="Juenger T."/>
        </authorList>
    </citation>
    <scope>NUCLEOTIDE SEQUENCE [LARGE SCALE GENOMIC DNA]</scope>
    <source>
        <strain evidence="3">FIL2</strain>
    </source>
</reference>
<evidence type="ECO:0000313" key="3">
    <source>
        <dbReference type="EMBL" id="PVH63153.1"/>
    </source>
</evidence>
<dbReference type="AlphaFoldDB" id="A0A270R5U8"/>
<gene>
    <name evidence="3" type="ORF">PAHAL_3G482000</name>
</gene>
<dbReference type="EMBL" id="CM008048">
    <property type="protein sequence ID" value="PVH63153.1"/>
    <property type="molecule type" value="Genomic_DNA"/>
</dbReference>
<name>A0A270R5U8_9POAL</name>
<keyword evidence="2" id="KW-0732">Signal</keyword>
<sequence length="90" mass="9198">MSSTTATNLAGLWFGELAAAMQGTWQATPPGRGDQRPRKQQKLGSEKKAVLGAAAAGTKAATETKGDVGSCGGAMPDTTAYLLLDRFAPS</sequence>
<evidence type="ECO:0000256" key="1">
    <source>
        <dbReference type="SAM" id="MobiDB-lite"/>
    </source>
</evidence>
<protein>
    <submittedName>
        <fullName evidence="3">Uncharacterized protein</fullName>
    </submittedName>
</protein>